<feature type="transmembrane region" description="Helical" evidence="7">
    <location>
        <begin position="187"/>
        <end position="211"/>
    </location>
</feature>
<organism evidence="10 11">
    <name type="scientific">Kitasatospora xanthocidica</name>
    <dbReference type="NCBI Taxonomy" id="83382"/>
    <lineage>
        <taxon>Bacteria</taxon>
        <taxon>Bacillati</taxon>
        <taxon>Actinomycetota</taxon>
        <taxon>Actinomycetes</taxon>
        <taxon>Kitasatosporales</taxon>
        <taxon>Streptomycetaceae</taxon>
        <taxon>Kitasatospora</taxon>
    </lineage>
</organism>
<dbReference type="Proteomes" id="UP000263377">
    <property type="component" value="Unassembled WGS sequence"/>
</dbReference>
<dbReference type="InterPro" id="IPR035906">
    <property type="entry name" value="MetI-like_sf"/>
</dbReference>
<dbReference type="EMBL" id="QVIG01000001">
    <property type="protein sequence ID" value="RGD58439.1"/>
    <property type="molecule type" value="Genomic_DNA"/>
</dbReference>
<keyword evidence="5 7" id="KW-1133">Transmembrane helix</keyword>
<dbReference type="RefSeq" id="WP_082345322.1">
    <property type="nucleotide sequence ID" value="NZ_QVIG01000001.1"/>
</dbReference>
<keyword evidence="2 7" id="KW-0813">Transport</keyword>
<feature type="transmembrane region" description="Helical" evidence="7">
    <location>
        <begin position="294"/>
        <end position="314"/>
    </location>
</feature>
<feature type="transmembrane region" description="Helical" evidence="7">
    <location>
        <begin position="108"/>
        <end position="128"/>
    </location>
</feature>
<dbReference type="Gene3D" id="1.10.3720.10">
    <property type="entry name" value="MetI-like"/>
    <property type="match status" value="1"/>
</dbReference>
<sequence>MSAASPPAALAKESEGSEGSKGSKGSAGPGRSGRLRRARWRRGAVPYLLLAPALLTFGVFKAYPVIDSLLLSFTTGSGAATRDAGLANYRRLLDDPLFWTALRNTGEILVVQVPLMLGLALLMAVGINSALVRWRTVWRLGVFMPSVTGLVATGVMFAYLLKADDGAVNWLLNAVGLPSVDWLGQPVWARMAVVVVLTWHYTGYNAVIYLAGLQSIPRELYEAAMVDGAGPIRRFTSITVPALRPVLLFTVVLSTIGTLQLFDEPYVLTGGGPDNATLTVSMYLYQNGFRYFDFGYASAIAYALTLLVSVLGAVQMRLMGEKDK</sequence>
<dbReference type="PANTHER" id="PTHR30193:SF37">
    <property type="entry name" value="INNER MEMBRANE ABC TRANSPORTER PERMEASE PROTEIN YCJO"/>
    <property type="match status" value="1"/>
</dbReference>
<feature type="region of interest" description="Disordered" evidence="8">
    <location>
        <begin position="1"/>
        <end position="35"/>
    </location>
</feature>
<feature type="domain" description="ABC transmembrane type-1" evidence="9">
    <location>
        <begin position="102"/>
        <end position="315"/>
    </location>
</feature>
<evidence type="ECO:0000256" key="1">
    <source>
        <dbReference type="ARBA" id="ARBA00004651"/>
    </source>
</evidence>
<evidence type="ECO:0000313" key="11">
    <source>
        <dbReference type="Proteomes" id="UP000263377"/>
    </source>
</evidence>
<dbReference type="Pfam" id="PF00528">
    <property type="entry name" value="BPD_transp_1"/>
    <property type="match status" value="1"/>
</dbReference>
<evidence type="ECO:0000313" key="10">
    <source>
        <dbReference type="EMBL" id="RGD58439.1"/>
    </source>
</evidence>
<gene>
    <name evidence="10" type="ORF">DR950_12185</name>
</gene>
<accession>A0A372ZRC8</accession>
<keyword evidence="11" id="KW-1185">Reference proteome</keyword>
<dbReference type="GO" id="GO:0005886">
    <property type="term" value="C:plasma membrane"/>
    <property type="evidence" value="ECO:0007669"/>
    <property type="project" value="UniProtKB-SubCell"/>
</dbReference>
<comment type="similarity">
    <text evidence="7">Belongs to the binding-protein-dependent transport system permease family.</text>
</comment>
<comment type="caution">
    <text evidence="10">The sequence shown here is derived from an EMBL/GenBank/DDBJ whole genome shotgun (WGS) entry which is preliminary data.</text>
</comment>
<evidence type="ECO:0000259" key="9">
    <source>
        <dbReference type="PROSITE" id="PS50928"/>
    </source>
</evidence>
<feature type="transmembrane region" description="Helical" evidence="7">
    <location>
        <begin position="242"/>
        <end position="262"/>
    </location>
</feature>
<dbReference type="InterPro" id="IPR000515">
    <property type="entry name" value="MetI-like"/>
</dbReference>
<evidence type="ECO:0000256" key="4">
    <source>
        <dbReference type="ARBA" id="ARBA00022692"/>
    </source>
</evidence>
<keyword evidence="3" id="KW-1003">Cell membrane</keyword>
<feature type="transmembrane region" description="Helical" evidence="7">
    <location>
        <begin position="140"/>
        <end position="161"/>
    </location>
</feature>
<dbReference type="PANTHER" id="PTHR30193">
    <property type="entry name" value="ABC TRANSPORTER PERMEASE PROTEIN"/>
    <property type="match status" value="1"/>
</dbReference>
<evidence type="ECO:0000256" key="2">
    <source>
        <dbReference type="ARBA" id="ARBA00022448"/>
    </source>
</evidence>
<keyword evidence="6 7" id="KW-0472">Membrane</keyword>
<keyword evidence="4 7" id="KW-0812">Transmembrane</keyword>
<dbReference type="AlphaFoldDB" id="A0A372ZRC8"/>
<reference evidence="10 11" key="1">
    <citation type="submission" date="2018-08" db="EMBL/GenBank/DDBJ databases">
        <title>Diversity &amp; Physiological Properties of Lignin-Decomposing Actinobacteria from Soil.</title>
        <authorList>
            <person name="Roh S.G."/>
            <person name="Kim S.B."/>
        </authorList>
    </citation>
    <scope>NUCLEOTIDE SEQUENCE [LARGE SCALE GENOMIC DNA]</scope>
    <source>
        <strain evidence="10 11">MMS17-GH009</strain>
    </source>
</reference>
<dbReference type="CDD" id="cd06261">
    <property type="entry name" value="TM_PBP2"/>
    <property type="match status" value="1"/>
</dbReference>
<protein>
    <submittedName>
        <fullName evidence="10">Sugar ABC transporter permease</fullName>
    </submittedName>
</protein>
<evidence type="ECO:0000256" key="6">
    <source>
        <dbReference type="ARBA" id="ARBA00023136"/>
    </source>
</evidence>
<dbReference type="SUPFAM" id="SSF161098">
    <property type="entry name" value="MetI-like"/>
    <property type="match status" value="1"/>
</dbReference>
<evidence type="ECO:0000256" key="8">
    <source>
        <dbReference type="SAM" id="MobiDB-lite"/>
    </source>
</evidence>
<dbReference type="InterPro" id="IPR051393">
    <property type="entry name" value="ABC_transporter_permease"/>
</dbReference>
<evidence type="ECO:0000256" key="7">
    <source>
        <dbReference type="RuleBase" id="RU363032"/>
    </source>
</evidence>
<feature type="transmembrane region" description="Helical" evidence="7">
    <location>
        <begin position="44"/>
        <end position="63"/>
    </location>
</feature>
<dbReference type="PROSITE" id="PS50928">
    <property type="entry name" value="ABC_TM1"/>
    <property type="match status" value="1"/>
</dbReference>
<evidence type="ECO:0000256" key="3">
    <source>
        <dbReference type="ARBA" id="ARBA00022475"/>
    </source>
</evidence>
<comment type="subcellular location">
    <subcellularLocation>
        <location evidence="1 7">Cell membrane</location>
        <topology evidence="1 7">Multi-pass membrane protein</topology>
    </subcellularLocation>
</comment>
<name>A0A372ZRC8_9ACTN</name>
<evidence type="ECO:0000256" key="5">
    <source>
        <dbReference type="ARBA" id="ARBA00022989"/>
    </source>
</evidence>
<dbReference type="GO" id="GO:0055085">
    <property type="term" value="P:transmembrane transport"/>
    <property type="evidence" value="ECO:0007669"/>
    <property type="project" value="InterPro"/>
</dbReference>
<proteinExistence type="inferred from homology"/>